<dbReference type="EMBL" id="CP003364">
    <property type="protein sequence ID" value="AGA28637.1"/>
    <property type="molecule type" value="Genomic_DNA"/>
</dbReference>
<dbReference type="InterPro" id="IPR006311">
    <property type="entry name" value="TAT_signal"/>
</dbReference>
<dbReference type="PRINTS" id="PR00368">
    <property type="entry name" value="FADPNR"/>
</dbReference>
<name>L0DHA3_SINAD</name>
<gene>
    <name evidence="4" type="ordered locus">Sinac_4448</name>
</gene>
<organism evidence="4 5">
    <name type="scientific">Singulisphaera acidiphila (strain ATCC BAA-1392 / DSM 18658 / VKM B-2454 / MOB10)</name>
    <dbReference type="NCBI Taxonomy" id="886293"/>
    <lineage>
        <taxon>Bacteria</taxon>
        <taxon>Pseudomonadati</taxon>
        <taxon>Planctomycetota</taxon>
        <taxon>Planctomycetia</taxon>
        <taxon>Isosphaerales</taxon>
        <taxon>Isosphaeraceae</taxon>
        <taxon>Singulisphaera</taxon>
    </lineage>
</organism>
<dbReference type="eggNOG" id="COG0492">
    <property type="taxonomic scope" value="Bacteria"/>
</dbReference>
<protein>
    <submittedName>
        <fullName evidence="4">Thioredoxin reductase</fullName>
    </submittedName>
</protein>
<keyword evidence="2" id="KW-0560">Oxidoreductase</keyword>
<dbReference type="InterPro" id="IPR023753">
    <property type="entry name" value="FAD/NAD-binding_dom"/>
</dbReference>
<dbReference type="InterPro" id="IPR050097">
    <property type="entry name" value="Ferredoxin-NADP_redctase_2"/>
</dbReference>
<keyword evidence="1" id="KW-0285">Flavoprotein</keyword>
<dbReference type="Proteomes" id="UP000010798">
    <property type="component" value="Chromosome"/>
</dbReference>
<dbReference type="InterPro" id="IPR036188">
    <property type="entry name" value="FAD/NAD-bd_sf"/>
</dbReference>
<evidence type="ECO:0000256" key="1">
    <source>
        <dbReference type="ARBA" id="ARBA00022630"/>
    </source>
</evidence>
<reference evidence="4 5" key="1">
    <citation type="submission" date="2012-02" db="EMBL/GenBank/DDBJ databases">
        <title>Complete sequence of chromosome of Singulisphaera acidiphila DSM 18658.</title>
        <authorList>
            <consortium name="US DOE Joint Genome Institute (JGI-PGF)"/>
            <person name="Lucas S."/>
            <person name="Copeland A."/>
            <person name="Lapidus A."/>
            <person name="Glavina del Rio T."/>
            <person name="Dalin E."/>
            <person name="Tice H."/>
            <person name="Bruce D."/>
            <person name="Goodwin L."/>
            <person name="Pitluck S."/>
            <person name="Peters L."/>
            <person name="Ovchinnikova G."/>
            <person name="Chertkov O."/>
            <person name="Kyrpides N."/>
            <person name="Mavromatis K."/>
            <person name="Ivanova N."/>
            <person name="Brettin T."/>
            <person name="Detter J.C."/>
            <person name="Han C."/>
            <person name="Larimer F."/>
            <person name="Land M."/>
            <person name="Hauser L."/>
            <person name="Markowitz V."/>
            <person name="Cheng J.-F."/>
            <person name="Hugenholtz P."/>
            <person name="Woyke T."/>
            <person name="Wu D."/>
            <person name="Tindall B."/>
            <person name="Pomrenke H."/>
            <person name="Brambilla E."/>
            <person name="Klenk H.-P."/>
            <person name="Eisen J.A."/>
        </authorList>
    </citation>
    <scope>NUCLEOTIDE SEQUENCE [LARGE SCALE GENOMIC DNA]</scope>
    <source>
        <strain evidence="5">ATCC BAA-1392 / DSM 18658 / VKM B-2454 / MOB10</strain>
    </source>
</reference>
<dbReference type="HOGENOM" id="CLU_031864_5_0_0"/>
<dbReference type="RefSeq" id="WP_015247755.1">
    <property type="nucleotide sequence ID" value="NC_019892.1"/>
</dbReference>
<dbReference type="STRING" id="886293.Sinac_4448"/>
<evidence type="ECO:0000259" key="3">
    <source>
        <dbReference type="Pfam" id="PF07992"/>
    </source>
</evidence>
<dbReference type="PANTHER" id="PTHR48105">
    <property type="entry name" value="THIOREDOXIN REDUCTASE 1-RELATED-RELATED"/>
    <property type="match status" value="1"/>
</dbReference>
<feature type="domain" description="FAD/NAD(P)-binding" evidence="3">
    <location>
        <begin position="51"/>
        <end position="334"/>
    </location>
</feature>
<dbReference type="KEGG" id="saci:Sinac_4448"/>
<dbReference type="Gene3D" id="3.50.50.60">
    <property type="entry name" value="FAD/NAD(P)-binding domain"/>
    <property type="match status" value="2"/>
</dbReference>
<keyword evidence="5" id="KW-1185">Reference proteome</keyword>
<dbReference type="PROSITE" id="PS51318">
    <property type="entry name" value="TAT"/>
    <property type="match status" value="1"/>
</dbReference>
<dbReference type="Pfam" id="PF07992">
    <property type="entry name" value="Pyr_redox_2"/>
    <property type="match status" value="1"/>
</dbReference>
<accession>L0DHA3</accession>
<dbReference type="GO" id="GO:0016491">
    <property type="term" value="F:oxidoreductase activity"/>
    <property type="evidence" value="ECO:0007669"/>
    <property type="project" value="UniProtKB-KW"/>
</dbReference>
<dbReference type="AlphaFoldDB" id="L0DHA3"/>
<dbReference type="SUPFAM" id="SSF51905">
    <property type="entry name" value="FAD/NAD(P)-binding domain"/>
    <property type="match status" value="1"/>
</dbReference>
<evidence type="ECO:0000256" key="2">
    <source>
        <dbReference type="ARBA" id="ARBA00023002"/>
    </source>
</evidence>
<dbReference type="PRINTS" id="PR00469">
    <property type="entry name" value="PNDRDTASEII"/>
</dbReference>
<evidence type="ECO:0000313" key="5">
    <source>
        <dbReference type="Proteomes" id="UP000010798"/>
    </source>
</evidence>
<proteinExistence type="predicted"/>
<evidence type="ECO:0000313" key="4">
    <source>
        <dbReference type="EMBL" id="AGA28637.1"/>
    </source>
</evidence>
<sequence>MSDETGGRIEGDLMSRRQAIALAAGSAGVLVGASAAEAEDRAATGRPTRRFDVVIIGGGPAGLSAALVFGRACRKVLVCDSGRGRNAPAAGVHGFFSQDGTPPAELRRIGRDQLKPYDVQFHSGTATEARPVEGGFEVTLDGAEVVACRKLILATGLVDVLPEIPGLQELWGTGVIHCPYCHGWEYRGRPWAFLTPKESVVETATLLFGWTKQLTLLTDGPAELSPEDRAWLEGQAVEVVEERIDRLEGGGGTLRAIHLASGRRIEPATLFVRTRLRQGASLPEALGCEFVGEGPTKGMVKTDPAGMTQVKGLYVVGDASSVGVPSVASAVAEGSMTAAVANMAMLTEDAPRRPGRRE</sequence>
<dbReference type="OrthoDB" id="9806179at2"/>